<feature type="transmembrane region" description="Helical" evidence="8">
    <location>
        <begin position="270"/>
        <end position="290"/>
    </location>
</feature>
<dbReference type="STRING" id="1210090.GCA_001613185_04569"/>
<dbReference type="InterPro" id="IPR036259">
    <property type="entry name" value="MFS_trans_sf"/>
</dbReference>
<keyword evidence="4 8" id="KW-0812">Transmembrane</keyword>
<dbReference type="PANTHER" id="PTHR42718">
    <property type="entry name" value="MAJOR FACILITATOR SUPERFAMILY MULTIDRUG TRANSPORTER MFSC"/>
    <property type="match status" value="1"/>
</dbReference>
<dbReference type="Gene3D" id="1.20.1720.10">
    <property type="entry name" value="Multidrug resistance protein D"/>
    <property type="match status" value="1"/>
</dbReference>
<feature type="transmembrane region" description="Helical" evidence="8">
    <location>
        <begin position="474"/>
        <end position="497"/>
    </location>
</feature>
<dbReference type="OrthoDB" id="9781469at2"/>
<dbReference type="Pfam" id="PF07690">
    <property type="entry name" value="MFS_1"/>
    <property type="match status" value="1"/>
</dbReference>
<keyword evidence="2" id="KW-0813">Transport</keyword>
<feature type="domain" description="Major facilitator superfamily (MFS) profile" evidence="9">
    <location>
        <begin position="17"/>
        <end position="501"/>
    </location>
</feature>
<feature type="transmembrane region" description="Helical" evidence="8">
    <location>
        <begin position="50"/>
        <end position="71"/>
    </location>
</feature>
<sequence>MTAQEIPAKAGRREWLGLGLLAAPLLVLALDVSVLFLATPHLSAELRPSATQQLWILDIYGFLIAGFLITMGGIGDRIGRRRLLLLGGAAFAVASVIAAYAPSAELLIAARALLGVAGATLMPSTLGLISTMFRDPHQRTFAIAIWMTVFSAGVAIGPVVGGVVLEFFWWGAVFLIGVPVMLVLLVFGPALLPEHRQADGAKRIDPLSVGLSLATMLPVAYGVKEMAARGVSVDAVLVLVAGIVAGVLFVRRQLRSPDPLLDVRLFTRRAFAGAVALMMLGTLTVNGIYYLTPQYLQLVRDISPLGAGLWLVPVALVSVVASLLTPRFARRYGRRAVLACAALIAAGACVGILFIGTGTALPLVLACVALATFGATPTGVIGTDLVVGSVPPERAGSAAAVSETAGELGVALGIATTGSLLAATYRSRLPEAAPDGLPDGVLDNAREGVASALDIAAGLPGELGAALAEAARSAFTAGFALAGAFGAVLLLGVVVLARTVVPAETPDPEEAEAQDDSATAGVPPA</sequence>
<evidence type="ECO:0000259" key="9">
    <source>
        <dbReference type="PROSITE" id="PS50850"/>
    </source>
</evidence>
<feature type="transmembrane region" description="Helical" evidence="8">
    <location>
        <begin position="83"/>
        <end position="102"/>
    </location>
</feature>
<comment type="subcellular location">
    <subcellularLocation>
        <location evidence="1">Cell membrane</location>
        <topology evidence="1">Multi-pass membrane protein</topology>
    </subcellularLocation>
</comment>
<proteinExistence type="predicted"/>
<feature type="transmembrane region" description="Helical" evidence="8">
    <location>
        <begin position="302"/>
        <end position="324"/>
    </location>
</feature>
<dbReference type="RefSeq" id="WP_067511250.1">
    <property type="nucleotide sequence ID" value="NZ_CP107943.1"/>
</dbReference>
<gene>
    <name evidence="10" type="ORF">DFR74_12230</name>
</gene>
<comment type="caution">
    <text evidence="10">The sequence shown here is derived from an EMBL/GenBank/DDBJ whole genome shotgun (WGS) entry which is preliminary data.</text>
</comment>
<evidence type="ECO:0000256" key="4">
    <source>
        <dbReference type="ARBA" id="ARBA00022692"/>
    </source>
</evidence>
<evidence type="ECO:0000256" key="5">
    <source>
        <dbReference type="ARBA" id="ARBA00022989"/>
    </source>
</evidence>
<evidence type="ECO:0000256" key="8">
    <source>
        <dbReference type="SAM" id="Phobius"/>
    </source>
</evidence>
<feature type="transmembrane region" description="Helical" evidence="8">
    <location>
        <begin position="204"/>
        <end position="221"/>
    </location>
</feature>
<feature type="transmembrane region" description="Helical" evidence="8">
    <location>
        <begin position="336"/>
        <end position="357"/>
    </location>
</feature>
<feature type="transmembrane region" description="Helical" evidence="8">
    <location>
        <begin position="141"/>
        <end position="161"/>
    </location>
</feature>
<keyword evidence="5 8" id="KW-1133">Transmembrane helix</keyword>
<feature type="region of interest" description="Disordered" evidence="7">
    <location>
        <begin position="504"/>
        <end position="525"/>
    </location>
</feature>
<dbReference type="GO" id="GO:0005886">
    <property type="term" value="C:plasma membrane"/>
    <property type="evidence" value="ECO:0007669"/>
    <property type="project" value="UniProtKB-SubCell"/>
</dbReference>
<feature type="compositionally biased region" description="Acidic residues" evidence="7">
    <location>
        <begin position="506"/>
        <end position="515"/>
    </location>
</feature>
<dbReference type="Gene3D" id="1.20.1250.20">
    <property type="entry name" value="MFS general substrate transporter like domains"/>
    <property type="match status" value="1"/>
</dbReference>
<evidence type="ECO:0000256" key="6">
    <source>
        <dbReference type="ARBA" id="ARBA00023136"/>
    </source>
</evidence>
<dbReference type="InterPro" id="IPR011701">
    <property type="entry name" value="MFS"/>
</dbReference>
<keyword evidence="3" id="KW-1003">Cell membrane</keyword>
<evidence type="ECO:0000256" key="7">
    <source>
        <dbReference type="SAM" id="MobiDB-lite"/>
    </source>
</evidence>
<dbReference type="PANTHER" id="PTHR42718:SF47">
    <property type="entry name" value="METHYL VIOLOGEN RESISTANCE PROTEIN SMVA"/>
    <property type="match status" value="1"/>
</dbReference>
<accession>A0A366CXC6</accession>
<dbReference type="InterPro" id="IPR020846">
    <property type="entry name" value="MFS_dom"/>
</dbReference>
<feature type="transmembrane region" description="Helical" evidence="8">
    <location>
        <begin position="167"/>
        <end position="192"/>
    </location>
</feature>
<dbReference type="SUPFAM" id="SSF103473">
    <property type="entry name" value="MFS general substrate transporter"/>
    <property type="match status" value="1"/>
</dbReference>
<organism evidence="10 11">
    <name type="scientific">Nocardia puris</name>
    <dbReference type="NCBI Taxonomy" id="208602"/>
    <lineage>
        <taxon>Bacteria</taxon>
        <taxon>Bacillati</taxon>
        <taxon>Actinomycetota</taxon>
        <taxon>Actinomycetes</taxon>
        <taxon>Mycobacteriales</taxon>
        <taxon>Nocardiaceae</taxon>
        <taxon>Nocardia</taxon>
    </lineage>
</organism>
<evidence type="ECO:0000256" key="1">
    <source>
        <dbReference type="ARBA" id="ARBA00004651"/>
    </source>
</evidence>
<evidence type="ECO:0000313" key="11">
    <source>
        <dbReference type="Proteomes" id="UP000252586"/>
    </source>
</evidence>
<keyword evidence="6 8" id="KW-0472">Membrane</keyword>
<feature type="transmembrane region" description="Helical" evidence="8">
    <location>
        <begin position="227"/>
        <end position="250"/>
    </location>
</feature>
<feature type="transmembrane region" description="Helical" evidence="8">
    <location>
        <begin position="15"/>
        <end position="38"/>
    </location>
</feature>
<dbReference type="PROSITE" id="PS50850">
    <property type="entry name" value="MFS"/>
    <property type="match status" value="1"/>
</dbReference>
<protein>
    <submittedName>
        <fullName evidence="10">DHA2 family multidrug resistance protein-like MFS transporter</fullName>
    </submittedName>
</protein>
<reference evidence="10 11" key="1">
    <citation type="submission" date="2018-06" db="EMBL/GenBank/DDBJ databases">
        <title>Genomic Encyclopedia of Type Strains, Phase IV (KMG-IV): sequencing the most valuable type-strain genomes for metagenomic binning, comparative biology and taxonomic classification.</title>
        <authorList>
            <person name="Goeker M."/>
        </authorList>
    </citation>
    <scope>NUCLEOTIDE SEQUENCE [LARGE SCALE GENOMIC DNA]</scope>
    <source>
        <strain evidence="10 11">DSM 44599</strain>
    </source>
</reference>
<evidence type="ECO:0000256" key="3">
    <source>
        <dbReference type="ARBA" id="ARBA00022475"/>
    </source>
</evidence>
<evidence type="ECO:0000256" key="2">
    <source>
        <dbReference type="ARBA" id="ARBA00022448"/>
    </source>
</evidence>
<dbReference type="GO" id="GO:0022857">
    <property type="term" value="F:transmembrane transporter activity"/>
    <property type="evidence" value="ECO:0007669"/>
    <property type="project" value="InterPro"/>
</dbReference>
<dbReference type="CDD" id="cd17321">
    <property type="entry name" value="MFS_MMR_MDR_like"/>
    <property type="match status" value="1"/>
</dbReference>
<keyword evidence="11" id="KW-1185">Reference proteome</keyword>
<dbReference type="AlphaFoldDB" id="A0A366CXC6"/>
<dbReference type="EMBL" id="QNRE01000022">
    <property type="protein sequence ID" value="RBO82490.1"/>
    <property type="molecule type" value="Genomic_DNA"/>
</dbReference>
<name>A0A366CXC6_9NOCA</name>
<feature type="transmembrane region" description="Helical" evidence="8">
    <location>
        <begin position="108"/>
        <end position="129"/>
    </location>
</feature>
<feature type="transmembrane region" description="Helical" evidence="8">
    <location>
        <begin position="363"/>
        <end position="387"/>
    </location>
</feature>
<dbReference type="Proteomes" id="UP000252586">
    <property type="component" value="Unassembled WGS sequence"/>
</dbReference>
<evidence type="ECO:0000313" key="10">
    <source>
        <dbReference type="EMBL" id="RBO82490.1"/>
    </source>
</evidence>